<reference evidence="1 2" key="1">
    <citation type="submission" date="2017-11" db="EMBL/GenBank/DDBJ databases">
        <title>Comparitive Functional Genomics of Dry Heat Resistant strains isolated from the Viking Spacecraft.</title>
        <authorList>
            <person name="Seuylemezian A."/>
            <person name="Cooper K."/>
            <person name="Vaishampayan P."/>
        </authorList>
    </citation>
    <scope>NUCLEOTIDE SEQUENCE [LARGE SCALE GENOMIC DNA]</scope>
    <source>
        <strain evidence="1 2">V1-29</strain>
    </source>
</reference>
<gene>
    <name evidence="1" type="ORF">CUU66_20255</name>
</gene>
<proteinExistence type="predicted"/>
<protein>
    <submittedName>
        <fullName evidence="1">Uncharacterized protein</fullName>
    </submittedName>
</protein>
<dbReference type="OrthoDB" id="9883764at2"/>
<comment type="caution">
    <text evidence="1">The sequence shown here is derived from an EMBL/GenBank/DDBJ whole genome shotgun (WGS) entry which is preliminary data.</text>
</comment>
<accession>A0A2N5M181</accession>
<evidence type="ECO:0000313" key="2">
    <source>
        <dbReference type="Proteomes" id="UP000234748"/>
    </source>
</evidence>
<sequence>MKQFRVDYFVQKHGTEDIRNSIIVNSVEDEYEIVKRGKKQITKVEGVLSQNISITTISPLD</sequence>
<organism evidence="1 2">
    <name type="scientific">Peribacillus deserti</name>
    <dbReference type="NCBI Taxonomy" id="673318"/>
    <lineage>
        <taxon>Bacteria</taxon>
        <taxon>Bacillati</taxon>
        <taxon>Bacillota</taxon>
        <taxon>Bacilli</taxon>
        <taxon>Bacillales</taxon>
        <taxon>Bacillaceae</taxon>
        <taxon>Peribacillus</taxon>
    </lineage>
</organism>
<dbReference type="Proteomes" id="UP000234748">
    <property type="component" value="Unassembled WGS sequence"/>
</dbReference>
<dbReference type="AlphaFoldDB" id="A0A2N5M181"/>
<name>A0A2N5M181_9BACI</name>
<evidence type="ECO:0000313" key="1">
    <source>
        <dbReference type="EMBL" id="PLT28134.1"/>
    </source>
</evidence>
<dbReference type="RefSeq" id="WP_101645209.1">
    <property type="nucleotide sequence ID" value="NZ_PGUY01000065.1"/>
</dbReference>
<dbReference type="EMBL" id="PGUY01000065">
    <property type="protein sequence ID" value="PLT28134.1"/>
    <property type="molecule type" value="Genomic_DNA"/>
</dbReference>
<keyword evidence="2" id="KW-1185">Reference proteome</keyword>